<dbReference type="EMBL" id="AE002098">
    <property type="protein sequence ID" value="AAF41590.1"/>
    <property type="molecule type" value="Genomic_DNA"/>
</dbReference>
<dbReference type="Proteomes" id="UP000000425">
    <property type="component" value="Chromosome"/>
</dbReference>
<dbReference type="PaxDb" id="122586-NMB1208"/>
<sequence length="67" mass="7811">MRALYAKAVGMTNFLFKIQTIIKRNRAYSPMPSKSVCCFLSVFLLLKLRIHLIHKEHLHLLTIAKNK</sequence>
<evidence type="ECO:0000313" key="1">
    <source>
        <dbReference type="EMBL" id="AAF41590.1"/>
    </source>
</evidence>
<dbReference type="PIR" id="G81110">
    <property type="entry name" value="G81110"/>
</dbReference>
<gene>
    <name evidence="1" type="ordered locus">NMB1208</name>
</gene>
<dbReference type="HOGENOM" id="CLU_2807998_0_0_4"/>
<proteinExistence type="predicted"/>
<accession>Q9JZB2</accession>
<name>Q9JZB2_NEIMB</name>
<reference evidence="1 2" key="1">
    <citation type="journal article" date="2000" name="Science">
        <title>Complete genome sequence of Neisseria meningitidis serogroup B strain MC58.</title>
        <authorList>
            <person name="Tettelin H."/>
            <person name="Saunders N.J."/>
            <person name="Heidelberg J."/>
            <person name="Jeffries A.C."/>
            <person name="Nelson K.E."/>
            <person name="Eisen J.A."/>
            <person name="Ketchum K.A."/>
            <person name="Hood D.W."/>
            <person name="Peden J.F."/>
            <person name="Dodson R.J."/>
            <person name="Nelson W.C."/>
            <person name="Gwinn M.L."/>
            <person name="DeBoy R."/>
            <person name="Peterson J.D."/>
            <person name="Hickey E.K."/>
            <person name="Haft D.H."/>
            <person name="Salzberg S.L."/>
            <person name="White O."/>
            <person name="Fleischmann R.D."/>
            <person name="Dougherty B.A."/>
            <person name="Mason T."/>
            <person name="Ciecko A."/>
            <person name="Parksey D.S."/>
            <person name="Blair E."/>
            <person name="Cittone H."/>
            <person name="Clark E.B."/>
            <person name="Cotton M.D."/>
            <person name="Utterback T.R."/>
            <person name="Khouri H."/>
            <person name="Qin H."/>
            <person name="Vamathevan J."/>
            <person name="Gill J."/>
            <person name="Scarlato V."/>
            <person name="Masignani V."/>
            <person name="Pizza M."/>
            <person name="Grandi G."/>
            <person name="Sun L."/>
            <person name="Smith H.O."/>
            <person name="Fraser C.M."/>
            <person name="Moxon E.R."/>
            <person name="Rappuoli R."/>
            <person name="Venter J.C."/>
        </authorList>
    </citation>
    <scope>NUCLEOTIDE SEQUENCE [LARGE SCALE GENOMIC DNA]</scope>
    <source>
        <strain evidence="2">ATCC BAA-335 / MC58</strain>
    </source>
</reference>
<organism evidence="1 2">
    <name type="scientific">Neisseria meningitidis serogroup B (strain ATCC BAA-335 / MC58)</name>
    <dbReference type="NCBI Taxonomy" id="122586"/>
    <lineage>
        <taxon>Bacteria</taxon>
        <taxon>Pseudomonadati</taxon>
        <taxon>Pseudomonadota</taxon>
        <taxon>Betaproteobacteria</taxon>
        <taxon>Neisseriales</taxon>
        <taxon>Neisseriaceae</taxon>
        <taxon>Neisseria</taxon>
    </lineage>
</organism>
<keyword evidence="2" id="KW-1185">Reference proteome</keyword>
<dbReference type="InParanoid" id="Q9JZB2"/>
<dbReference type="STRING" id="122586.NMB1208"/>
<dbReference type="KEGG" id="nme:NMB1208"/>
<protein>
    <submittedName>
        <fullName evidence="1">Uncharacterized protein</fullName>
    </submittedName>
</protein>
<evidence type="ECO:0000313" key="2">
    <source>
        <dbReference type="Proteomes" id="UP000000425"/>
    </source>
</evidence>
<dbReference type="AlphaFoldDB" id="Q9JZB2"/>